<dbReference type="Proteomes" id="UP001054889">
    <property type="component" value="Unassembled WGS sequence"/>
</dbReference>
<reference evidence="1" key="1">
    <citation type="journal article" date="2018" name="DNA Res.">
        <title>Multiple hybrid de novo genome assembly of finger millet, an orphan allotetraploid crop.</title>
        <authorList>
            <person name="Hatakeyama M."/>
            <person name="Aluri S."/>
            <person name="Balachadran M.T."/>
            <person name="Sivarajan S.R."/>
            <person name="Patrignani A."/>
            <person name="Gruter S."/>
            <person name="Poveda L."/>
            <person name="Shimizu-Inatsugi R."/>
            <person name="Baeten J."/>
            <person name="Francoijs K.J."/>
            <person name="Nataraja K.N."/>
            <person name="Reddy Y.A.N."/>
            <person name="Phadnis S."/>
            <person name="Ravikumar R.L."/>
            <person name="Schlapbach R."/>
            <person name="Sreeman S.M."/>
            <person name="Shimizu K.K."/>
        </authorList>
    </citation>
    <scope>NUCLEOTIDE SEQUENCE</scope>
</reference>
<proteinExistence type="predicted"/>
<evidence type="ECO:0000313" key="2">
    <source>
        <dbReference type="Proteomes" id="UP001054889"/>
    </source>
</evidence>
<dbReference type="PANTHER" id="PTHR33675">
    <property type="entry name" value="NUCLEAR RECEPTOR FAMILY 2 GROUP C PROTEIN"/>
    <property type="match status" value="1"/>
</dbReference>
<keyword evidence="2" id="KW-1185">Reference proteome</keyword>
<evidence type="ECO:0000313" key="1">
    <source>
        <dbReference type="EMBL" id="GJN32215.1"/>
    </source>
</evidence>
<comment type="caution">
    <text evidence="1">The sequence shown here is derived from an EMBL/GenBank/DDBJ whole genome shotgun (WGS) entry which is preliminary data.</text>
</comment>
<accession>A0AAV5FCX4</accession>
<gene>
    <name evidence="1" type="primary">gb20703</name>
    <name evidence="1" type="ORF">PR202_gb20703</name>
</gene>
<sequence length="113" mass="12321">MSAPLQHPNPPPPNYLPSAIVQSNPFSFGNVAAALNARIGATDQMRNAGISNSLPSPLQTNFQSNHLIQSSGYGPINSYADGNGAQNNHTLQNQDFMHYNSYERSMDMHHDDP</sequence>
<dbReference type="PANTHER" id="PTHR33675:SF6">
    <property type="entry name" value="OS01G0182500 PROTEIN"/>
    <property type="match status" value="1"/>
</dbReference>
<name>A0AAV5FCX4_ELECO</name>
<dbReference type="AlphaFoldDB" id="A0AAV5FCX4"/>
<reference evidence="1" key="2">
    <citation type="submission" date="2021-12" db="EMBL/GenBank/DDBJ databases">
        <title>Resequencing data analysis of finger millet.</title>
        <authorList>
            <person name="Hatakeyama M."/>
            <person name="Aluri S."/>
            <person name="Balachadran M.T."/>
            <person name="Sivarajan S.R."/>
            <person name="Poveda L."/>
            <person name="Shimizu-Inatsugi R."/>
            <person name="Schlapbach R."/>
            <person name="Sreeman S.M."/>
            <person name="Shimizu K.K."/>
        </authorList>
    </citation>
    <scope>NUCLEOTIDE SEQUENCE</scope>
</reference>
<protein>
    <submittedName>
        <fullName evidence="1">Uncharacterized protein</fullName>
    </submittedName>
</protein>
<dbReference type="EMBL" id="BQKI01000083">
    <property type="protein sequence ID" value="GJN32215.1"/>
    <property type="molecule type" value="Genomic_DNA"/>
</dbReference>
<organism evidence="1 2">
    <name type="scientific">Eleusine coracana subsp. coracana</name>
    <dbReference type="NCBI Taxonomy" id="191504"/>
    <lineage>
        <taxon>Eukaryota</taxon>
        <taxon>Viridiplantae</taxon>
        <taxon>Streptophyta</taxon>
        <taxon>Embryophyta</taxon>
        <taxon>Tracheophyta</taxon>
        <taxon>Spermatophyta</taxon>
        <taxon>Magnoliopsida</taxon>
        <taxon>Liliopsida</taxon>
        <taxon>Poales</taxon>
        <taxon>Poaceae</taxon>
        <taxon>PACMAD clade</taxon>
        <taxon>Chloridoideae</taxon>
        <taxon>Cynodonteae</taxon>
        <taxon>Eleusininae</taxon>
        <taxon>Eleusine</taxon>
    </lineage>
</organism>